<dbReference type="Proteomes" id="UP000734854">
    <property type="component" value="Unassembled WGS sequence"/>
</dbReference>
<keyword evidence="12" id="KW-0675">Receptor</keyword>
<dbReference type="EC" id="2.7.11.1" evidence="2"/>
<dbReference type="EMBL" id="JACMSC010000010">
    <property type="protein sequence ID" value="KAG6502901.1"/>
    <property type="molecule type" value="Genomic_DNA"/>
</dbReference>
<organism evidence="20 21">
    <name type="scientific">Zingiber officinale</name>
    <name type="common">Ginger</name>
    <name type="synonym">Amomum zingiber</name>
    <dbReference type="NCBI Taxonomy" id="94328"/>
    <lineage>
        <taxon>Eukaryota</taxon>
        <taxon>Viridiplantae</taxon>
        <taxon>Streptophyta</taxon>
        <taxon>Embryophyta</taxon>
        <taxon>Tracheophyta</taxon>
        <taxon>Spermatophyta</taxon>
        <taxon>Magnoliopsida</taxon>
        <taxon>Liliopsida</taxon>
        <taxon>Zingiberales</taxon>
        <taxon>Zingiberaceae</taxon>
        <taxon>Zingiber</taxon>
    </lineage>
</organism>
<comment type="subcellular location">
    <subcellularLocation>
        <location evidence="1">Membrane</location>
        <topology evidence="1">Single-pass type I membrane protein</topology>
    </subcellularLocation>
</comment>
<evidence type="ECO:0000256" key="1">
    <source>
        <dbReference type="ARBA" id="ARBA00004479"/>
    </source>
</evidence>
<dbReference type="AlphaFoldDB" id="A0A8J5L770"/>
<evidence type="ECO:0000256" key="4">
    <source>
        <dbReference type="ARBA" id="ARBA00022679"/>
    </source>
</evidence>
<dbReference type="FunFam" id="1.10.510.10:FF:000287">
    <property type="entry name" value="probable LRR receptor-like serine/threonine-protein kinase RKF3"/>
    <property type="match status" value="1"/>
</dbReference>
<feature type="binding site" evidence="16">
    <location>
        <position position="330"/>
    </location>
    <ligand>
        <name>ATP</name>
        <dbReference type="ChEBI" id="CHEBI:30616"/>
    </ligand>
</feature>
<evidence type="ECO:0000256" key="13">
    <source>
        <dbReference type="ARBA" id="ARBA00023180"/>
    </source>
</evidence>
<accession>A0A8J5L770</accession>
<evidence type="ECO:0000256" key="3">
    <source>
        <dbReference type="ARBA" id="ARBA00022527"/>
    </source>
</evidence>
<dbReference type="Gene3D" id="1.10.510.10">
    <property type="entry name" value="Transferase(Phosphotransferase) domain 1"/>
    <property type="match status" value="1"/>
</dbReference>
<evidence type="ECO:0000256" key="8">
    <source>
        <dbReference type="ARBA" id="ARBA00022777"/>
    </source>
</evidence>
<evidence type="ECO:0000256" key="6">
    <source>
        <dbReference type="ARBA" id="ARBA00022729"/>
    </source>
</evidence>
<evidence type="ECO:0000313" key="21">
    <source>
        <dbReference type="Proteomes" id="UP000734854"/>
    </source>
</evidence>
<comment type="caution">
    <text evidence="20">The sequence shown here is derived from an EMBL/GenBank/DDBJ whole genome shotgun (WGS) entry which is preliminary data.</text>
</comment>
<evidence type="ECO:0000256" key="12">
    <source>
        <dbReference type="ARBA" id="ARBA00023170"/>
    </source>
</evidence>
<proteinExistence type="predicted"/>
<dbReference type="PROSITE" id="PS00108">
    <property type="entry name" value="PROTEIN_KINASE_ST"/>
    <property type="match status" value="1"/>
</dbReference>
<keyword evidence="8" id="KW-0418">Kinase</keyword>
<dbReference type="GO" id="GO:0005524">
    <property type="term" value="F:ATP binding"/>
    <property type="evidence" value="ECO:0007669"/>
    <property type="project" value="UniProtKB-UniRule"/>
</dbReference>
<evidence type="ECO:0000256" key="18">
    <source>
        <dbReference type="SAM" id="SignalP"/>
    </source>
</evidence>
<feature type="signal peptide" evidence="18">
    <location>
        <begin position="1"/>
        <end position="25"/>
    </location>
</feature>
<dbReference type="InterPro" id="IPR043891">
    <property type="entry name" value="SPARK"/>
</dbReference>
<dbReference type="InterPro" id="IPR011009">
    <property type="entry name" value="Kinase-like_dom_sf"/>
</dbReference>
<dbReference type="CDD" id="cd14066">
    <property type="entry name" value="STKc_IRAK"/>
    <property type="match status" value="1"/>
</dbReference>
<dbReference type="InterPro" id="IPR001245">
    <property type="entry name" value="Ser-Thr/Tyr_kinase_cat_dom"/>
</dbReference>
<evidence type="ECO:0000256" key="10">
    <source>
        <dbReference type="ARBA" id="ARBA00022989"/>
    </source>
</evidence>
<dbReference type="PANTHER" id="PTHR47989">
    <property type="entry name" value="OS01G0750732 PROTEIN"/>
    <property type="match status" value="1"/>
</dbReference>
<keyword evidence="7 16" id="KW-0547">Nucleotide-binding</keyword>
<dbReference type="FunFam" id="3.30.200.20:FF:000390">
    <property type="entry name" value="probable LRR receptor-like serine/threonine-protein kinase RKF3"/>
    <property type="match status" value="1"/>
</dbReference>
<dbReference type="SUPFAM" id="SSF56112">
    <property type="entry name" value="Protein kinase-like (PK-like)"/>
    <property type="match status" value="1"/>
</dbReference>
<feature type="chain" id="PRO_5035274337" description="non-specific serine/threonine protein kinase" evidence="18">
    <location>
        <begin position="26"/>
        <end position="743"/>
    </location>
</feature>
<comment type="catalytic activity">
    <reaction evidence="15">
        <text>L-seryl-[protein] + ATP = O-phospho-L-seryl-[protein] + ADP + H(+)</text>
        <dbReference type="Rhea" id="RHEA:17989"/>
        <dbReference type="Rhea" id="RHEA-COMP:9863"/>
        <dbReference type="Rhea" id="RHEA-COMP:11604"/>
        <dbReference type="ChEBI" id="CHEBI:15378"/>
        <dbReference type="ChEBI" id="CHEBI:29999"/>
        <dbReference type="ChEBI" id="CHEBI:30616"/>
        <dbReference type="ChEBI" id="CHEBI:83421"/>
        <dbReference type="ChEBI" id="CHEBI:456216"/>
        <dbReference type="EC" id="2.7.11.1"/>
    </reaction>
</comment>
<keyword evidence="21" id="KW-1185">Reference proteome</keyword>
<evidence type="ECO:0000256" key="2">
    <source>
        <dbReference type="ARBA" id="ARBA00012513"/>
    </source>
</evidence>
<comment type="catalytic activity">
    <reaction evidence="14">
        <text>L-threonyl-[protein] + ATP = O-phospho-L-threonyl-[protein] + ADP + H(+)</text>
        <dbReference type="Rhea" id="RHEA:46608"/>
        <dbReference type="Rhea" id="RHEA-COMP:11060"/>
        <dbReference type="Rhea" id="RHEA-COMP:11605"/>
        <dbReference type="ChEBI" id="CHEBI:15378"/>
        <dbReference type="ChEBI" id="CHEBI:30013"/>
        <dbReference type="ChEBI" id="CHEBI:30616"/>
        <dbReference type="ChEBI" id="CHEBI:61977"/>
        <dbReference type="ChEBI" id="CHEBI:456216"/>
        <dbReference type="EC" id="2.7.11.1"/>
    </reaction>
</comment>
<feature type="domain" description="Protein kinase" evidence="19">
    <location>
        <begin position="302"/>
        <end position="582"/>
    </location>
</feature>
<keyword evidence="3" id="KW-0723">Serine/threonine-protein kinase</keyword>
<dbReference type="InterPro" id="IPR000719">
    <property type="entry name" value="Prot_kinase_dom"/>
</dbReference>
<evidence type="ECO:0000259" key="19">
    <source>
        <dbReference type="PROSITE" id="PS50011"/>
    </source>
</evidence>
<keyword evidence="6 18" id="KW-0732">Signal</keyword>
<keyword evidence="5 17" id="KW-0812">Transmembrane</keyword>
<dbReference type="PROSITE" id="PS50011">
    <property type="entry name" value="PROTEIN_KINASE_DOM"/>
    <property type="match status" value="1"/>
</dbReference>
<evidence type="ECO:0000256" key="16">
    <source>
        <dbReference type="PROSITE-ProRule" id="PRU10141"/>
    </source>
</evidence>
<evidence type="ECO:0000313" key="20">
    <source>
        <dbReference type="EMBL" id="KAG6502901.1"/>
    </source>
</evidence>
<protein>
    <recommendedName>
        <fullName evidence="2">non-specific serine/threonine protein kinase</fullName>
        <ecNumber evidence="2">2.7.11.1</ecNumber>
    </recommendedName>
</protein>
<sequence length="743" mass="81066">MTAPVLFVVFSPLTLLLLPYPTALSQSSSAACQLDFSVINRFVTASSFSSLSGADAQTRCNFILQSLHLVFAQYLLTNSLFHASLATAPACWDDFEAALSPLFPAAPFDVRAGCGFRTDWIAQGCMNLTSRGDFEDRVPRSAIAEIGSYCNQSLHSSLVCVACTASLNRFKAAYLPGPDYGNVSDCNSYPFIYSAAAISGGPSSVDNAYCYFNLSANSTSSPPHSGGGRGAGSSIWIYVVCILLLLLLVFALLIWIRRRRSLRRTPPTPAETRPSRALESISASTTLIKFTYEEIQLATRNFSRDNVIGRGGYGNVFKGVLADGTEVALKRFKNCSASGDASFAHEVEVIASVRHVNLLALRGYCIATTQMEGHQRIIVCDLMQNGSLHDHLFATEGHGHRLSWPLRQKIAVGTARGLAYLHTGAQPLIIHRDIKASNILLDENFEPKVADFGLAKFTPEGMSHVSTKVAGTLGYVAPEYALYGQLSEKSDVFSFGVLLLELLSGKKAFGSRSDGQAFVVSDWAWSLARRGRALDVIEEGMDELGPKEVLEKYVHVAVLCTHPQFHARPAMDQVLKILETDLAVPATNRAFPILSHTENTETSSESGLLSSSPGYQSFSFGKDDTSNDSGIVSESLPGNIWAGLKGSVISHGRVSARKSFKVTLGINKTPENTGEPSPYRNCGLIQALKRRHKDVKQRNNDSARWSITLQWNHTLPLLNTFLQVFLSINYHRTIKPETIKEFG</sequence>
<keyword evidence="11 17" id="KW-0472">Membrane</keyword>
<keyword evidence="4" id="KW-0808">Transferase</keyword>
<keyword evidence="13" id="KW-0325">Glycoprotein</keyword>
<dbReference type="GO" id="GO:0016020">
    <property type="term" value="C:membrane"/>
    <property type="evidence" value="ECO:0007669"/>
    <property type="project" value="UniProtKB-SubCell"/>
</dbReference>
<reference evidence="20 21" key="1">
    <citation type="submission" date="2020-08" db="EMBL/GenBank/DDBJ databases">
        <title>Plant Genome Project.</title>
        <authorList>
            <person name="Zhang R.-G."/>
        </authorList>
    </citation>
    <scope>NUCLEOTIDE SEQUENCE [LARGE SCALE GENOMIC DNA]</scope>
    <source>
        <tissue evidence="20">Rhizome</tissue>
    </source>
</reference>
<dbReference type="GO" id="GO:0004674">
    <property type="term" value="F:protein serine/threonine kinase activity"/>
    <property type="evidence" value="ECO:0007669"/>
    <property type="project" value="UniProtKB-KW"/>
</dbReference>
<evidence type="ECO:0000256" key="17">
    <source>
        <dbReference type="SAM" id="Phobius"/>
    </source>
</evidence>
<dbReference type="SMART" id="SM00220">
    <property type="entry name" value="S_TKc"/>
    <property type="match status" value="1"/>
</dbReference>
<keyword evidence="10 17" id="KW-1133">Transmembrane helix</keyword>
<dbReference type="Gene3D" id="3.30.200.20">
    <property type="entry name" value="Phosphorylase Kinase, domain 1"/>
    <property type="match status" value="1"/>
</dbReference>
<evidence type="ECO:0000256" key="14">
    <source>
        <dbReference type="ARBA" id="ARBA00047899"/>
    </source>
</evidence>
<evidence type="ECO:0000256" key="15">
    <source>
        <dbReference type="ARBA" id="ARBA00048679"/>
    </source>
</evidence>
<dbReference type="Pfam" id="PF19160">
    <property type="entry name" value="SPARK"/>
    <property type="match status" value="1"/>
</dbReference>
<dbReference type="Pfam" id="PF07714">
    <property type="entry name" value="PK_Tyr_Ser-Thr"/>
    <property type="match status" value="1"/>
</dbReference>
<dbReference type="InterPro" id="IPR017441">
    <property type="entry name" value="Protein_kinase_ATP_BS"/>
</dbReference>
<dbReference type="InterPro" id="IPR008271">
    <property type="entry name" value="Ser/Thr_kinase_AS"/>
</dbReference>
<feature type="transmembrane region" description="Helical" evidence="17">
    <location>
        <begin position="235"/>
        <end position="256"/>
    </location>
</feature>
<dbReference type="PANTHER" id="PTHR47989:SF62">
    <property type="entry name" value="OS05G0423500 PROTEIN"/>
    <property type="match status" value="1"/>
</dbReference>
<evidence type="ECO:0000256" key="11">
    <source>
        <dbReference type="ARBA" id="ARBA00023136"/>
    </source>
</evidence>
<dbReference type="PROSITE" id="PS00107">
    <property type="entry name" value="PROTEIN_KINASE_ATP"/>
    <property type="match status" value="1"/>
</dbReference>
<evidence type="ECO:0000256" key="5">
    <source>
        <dbReference type="ARBA" id="ARBA00022692"/>
    </source>
</evidence>
<keyword evidence="9 16" id="KW-0067">ATP-binding</keyword>
<evidence type="ECO:0000256" key="7">
    <source>
        <dbReference type="ARBA" id="ARBA00022741"/>
    </source>
</evidence>
<evidence type="ECO:0000256" key="9">
    <source>
        <dbReference type="ARBA" id="ARBA00022840"/>
    </source>
</evidence>
<gene>
    <name evidence="20" type="ORF">ZIOFF_035190</name>
</gene>
<name>A0A8J5L770_ZINOF</name>